<organism evidence="3 4">
    <name type="scientific">Aminobacter ciceronei</name>
    <dbReference type="NCBI Taxonomy" id="150723"/>
    <lineage>
        <taxon>Bacteria</taxon>
        <taxon>Pseudomonadati</taxon>
        <taxon>Pseudomonadota</taxon>
        <taxon>Alphaproteobacteria</taxon>
        <taxon>Hyphomicrobiales</taxon>
        <taxon>Phyllobacteriaceae</taxon>
        <taxon>Aminobacter</taxon>
    </lineage>
</organism>
<proteinExistence type="predicted"/>
<evidence type="ECO:0000256" key="1">
    <source>
        <dbReference type="SAM" id="MobiDB-lite"/>
    </source>
</evidence>
<dbReference type="Proteomes" id="UP000587524">
    <property type="component" value="Unassembled WGS sequence"/>
</dbReference>
<keyword evidence="2" id="KW-0472">Membrane</keyword>
<dbReference type="EMBL" id="JACJHZ010000022">
    <property type="protein sequence ID" value="MBA9022299.1"/>
    <property type="molecule type" value="Genomic_DNA"/>
</dbReference>
<feature type="region of interest" description="Disordered" evidence="1">
    <location>
        <begin position="45"/>
        <end position="65"/>
    </location>
</feature>
<evidence type="ECO:0000313" key="4">
    <source>
        <dbReference type="Proteomes" id="UP000587524"/>
    </source>
</evidence>
<name>A0ABR6CBL5_9HYPH</name>
<comment type="caution">
    <text evidence="3">The sequence shown here is derived from an EMBL/GenBank/DDBJ whole genome shotgun (WGS) entry which is preliminary data.</text>
</comment>
<reference evidence="3 4" key="1">
    <citation type="submission" date="2020-08" db="EMBL/GenBank/DDBJ databases">
        <title>Genomic Encyclopedia of Type Strains, Phase IV (KMG-IV): sequencing the most valuable type-strain genomes for metagenomic binning, comparative biology and taxonomic classification.</title>
        <authorList>
            <person name="Goeker M."/>
        </authorList>
    </citation>
    <scope>NUCLEOTIDE SEQUENCE [LARGE SCALE GENOMIC DNA]</scope>
    <source>
        <strain evidence="3 4">DSM 17455</strain>
    </source>
</reference>
<dbReference type="RefSeq" id="WP_154386134.1">
    <property type="nucleotide sequence ID" value="NZ_JACJHY010000022.1"/>
</dbReference>
<feature type="transmembrane region" description="Helical" evidence="2">
    <location>
        <begin position="124"/>
        <end position="142"/>
    </location>
</feature>
<evidence type="ECO:0000313" key="3">
    <source>
        <dbReference type="EMBL" id="MBA9022299.1"/>
    </source>
</evidence>
<keyword evidence="2" id="KW-0812">Transmembrane</keyword>
<evidence type="ECO:0000256" key="2">
    <source>
        <dbReference type="SAM" id="Phobius"/>
    </source>
</evidence>
<evidence type="ECO:0008006" key="5">
    <source>
        <dbReference type="Google" id="ProtNLM"/>
    </source>
</evidence>
<accession>A0ABR6CBL5</accession>
<gene>
    <name evidence="3" type="ORF">HNQ97_004313</name>
</gene>
<sequence length="249" mass="26795">MVKRRLISVRNGAPKHLGGEALTISVYPLSAECLRGLMAEQRKARPVSGEIMTDDGRDTSAQPQRAPALDIVDADFEVVARADRRNESSAVQPVLATQPANRGGMEMLRPAHSRLDARPTRGGPIFWLSCISLVAMAFWVAGGHQVLHAAAFPLSWQAPKLRLADVVSRIDSSGRKPLLLVDGTAFNDGNRAVSLPPIVIAVTGEDGKVLRYRLGTGTVPVAAGARWDFSSRLDVPMNGVKTVRVAFSE</sequence>
<keyword evidence="2" id="KW-1133">Transmembrane helix</keyword>
<protein>
    <recommendedName>
        <fullName evidence="5">Transmembrane protein</fullName>
    </recommendedName>
</protein>
<keyword evidence="4" id="KW-1185">Reference proteome</keyword>